<protein>
    <submittedName>
        <fullName evidence="3">Uncharacterized protein</fullName>
    </submittedName>
</protein>
<keyword evidence="2" id="KW-0812">Transmembrane</keyword>
<dbReference type="RefSeq" id="WP_106160325.1">
    <property type="nucleotide sequence ID" value="NZ_PVTT01000002.1"/>
</dbReference>
<comment type="caution">
    <text evidence="3">The sequence shown here is derived from an EMBL/GenBank/DDBJ whole genome shotgun (WGS) entry which is preliminary data.</text>
</comment>
<feature type="transmembrane region" description="Helical" evidence="2">
    <location>
        <begin position="30"/>
        <end position="51"/>
    </location>
</feature>
<dbReference type="Proteomes" id="UP000238801">
    <property type="component" value="Unassembled WGS sequence"/>
</dbReference>
<sequence>MTARAALLGALLFALGWGLGRFAAAGPGAALVVAGTLLAVVALQVLGQWLLGPSVRVRRVRDGRRAPPWGPLSLGGAGGAAGWLSGGAHA</sequence>
<gene>
    <name evidence="3" type="ORF">BCF33_1495</name>
</gene>
<organism evidence="3 4">
    <name type="scientific">Hasllibacter halocynthiae</name>
    <dbReference type="NCBI Taxonomy" id="595589"/>
    <lineage>
        <taxon>Bacteria</taxon>
        <taxon>Pseudomonadati</taxon>
        <taxon>Pseudomonadota</taxon>
        <taxon>Alphaproteobacteria</taxon>
        <taxon>Rhodobacterales</taxon>
        <taxon>Roseobacteraceae</taxon>
        <taxon>Hasllibacter</taxon>
    </lineage>
</organism>
<dbReference type="EMBL" id="PVTT01000002">
    <property type="protein sequence ID" value="PRY92644.1"/>
    <property type="molecule type" value="Genomic_DNA"/>
</dbReference>
<keyword evidence="4" id="KW-1185">Reference proteome</keyword>
<dbReference type="AlphaFoldDB" id="A0A2T0X1B3"/>
<feature type="compositionally biased region" description="Gly residues" evidence="1">
    <location>
        <begin position="73"/>
        <end position="90"/>
    </location>
</feature>
<feature type="region of interest" description="Disordered" evidence="1">
    <location>
        <begin position="65"/>
        <end position="90"/>
    </location>
</feature>
<keyword evidence="2" id="KW-1133">Transmembrane helix</keyword>
<evidence type="ECO:0000256" key="1">
    <source>
        <dbReference type="SAM" id="MobiDB-lite"/>
    </source>
</evidence>
<accession>A0A2T0X1B3</accession>
<evidence type="ECO:0000313" key="3">
    <source>
        <dbReference type="EMBL" id="PRY92644.1"/>
    </source>
</evidence>
<name>A0A2T0X1B3_9RHOB</name>
<evidence type="ECO:0000313" key="4">
    <source>
        <dbReference type="Proteomes" id="UP000238801"/>
    </source>
</evidence>
<proteinExistence type="predicted"/>
<evidence type="ECO:0000256" key="2">
    <source>
        <dbReference type="SAM" id="Phobius"/>
    </source>
</evidence>
<keyword evidence="2" id="KW-0472">Membrane</keyword>
<reference evidence="3 4" key="1">
    <citation type="submission" date="2018-03" db="EMBL/GenBank/DDBJ databases">
        <title>Genomic Encyclopedia of Archaeal and Bacterial Type Strains, Phase II (KMG-II): from individual species to whole genera.</title>
        <authorList>
            <person name="Goeker M."/>
        </authorList>
    </citation>
    <scope>NUCLEOTIDE SEQUENCE [LARGE SCALE GENOMIC DNA]</scope>
    <source>
        <strain evidence="3 4">DSM 29318</strain>
    </source>
</reference>